<proteinExistence type="predicted"/>
<name>A0A7S1TK33_9RHOD</name>
<dbReference type="GO" id="GO:0016787">
    <property type="term" value="F:hydrolase activity"/>
    <property type="evidence" value="ECO:0007669"/>
    <property type="project" value="UniProtKB-KW"/>
</dbReference>
<dbReference type="EMBL" id="HBGI01000815">
    <property type="protein sequence ID" value="CAD9238780.1"/>
    <property type="molecule type" value="Transcribed_RNA"/>
</dbReference>
<accession>A0A7S1TK33</accession>
<dbReference type="AlphaFoldDB" id="A0A7S1TK33"/>
<dbReference type="InterPro" id="IPR023801">
    <property type="entry name" value="His_deacetylse_dom"/>
</dbReference>
<feature type="domain" description="Histone deacetylase" evidence="2">
    <location>
        <begin position="65"/>
        <end position="344"/>
    </location>
</feature>
<reference evidence="3" key="1">
    <citation type="submission" date="2021-01" db="EMBL/GenBank/DDBJ databases">
        <authorList>
            <person name="Corre E."/>
            <person name="Pelletier E."/>
            <person name="Niang G."/>
            <person name="Scheremetjew M."/>
            <person name="Finn R."/>
            <person name="Kale V."/>
            <person name="Holt S."/>
            <person name="Cochrane G."/>
            <person name="Meng A."/>
            <person name="Brown T."/>
            <person name="Cohen L."/>
        </authorList>
    </citation>
    <scope>NUCLEOTIDE SEQUENCE</scope>
    <source>
        <strain evidence="3">CCMP3124</strain>
    </source>
</reference>
<dbReference type="SUPFAM" id="SSF52768">
    <property type="entry name" value="Arginase/deacetylase"/>
    <property type="match status" value="1"/>
</dbReference>
<sequence>MCRVVMQMRGETARGWVRTRVWKRAGSAAHSRWVAVERAAVKSPPQRRPPMVYHPEYSFEWPEKHRFKMRKFRDVREVLRQEGILPDGAEIQPIMPLEEWLKLAHCPAYISAFQNGDLSAAAMRRIGFEWSEPLVKRTLLEVSGTVKCAELALEHGVSVHLAGGTHHASFDEGAGFTILNDLAVAALVSKESAAHLRVRDVLIFDCDVHQGDGTARIFERLQQQQQQQRPRGVFTCSVHCAQNWPTLKARSHLDVPLEQGTSDAAYLATVRTVLHDLLARGTFGLVLYDAGVDVSARDALGKLELTDDGIFERDRFVFEACAQRDIPVAAVIGGGYHRDAAELAQRHAIVHRAASDVWSRMFSP</sequence>
<dbReference type="Gene3D" id="3.40.800.20">
    <property type="entry name" value="Histone deacetylase domain"/>
    <property type="match status" value="1"/>
</dbReference>
<gene>
    <name evidence="3" type="ORF">EAUS1353_LOCUS510</name>
</gene>
<protein>
    <recommendedName>
        <fullName evidence="2">Histone deacetylase domain-containing protein</fullName>
    </recommendedName>
</protein>
<dbReference type="InterPro" id="IPR037138">
    <property type="entry name" value="His_deacetylse_dom_sf"/>
</dbReference>
<dbReference type="PANTHER" id="PTHR10625">
    <property type="entry name" value="HISTONE DEACETYLASE HDAC1-RELATED"/>
    <property type="match status" value="1"/>
</dbReference>
<dbReference type="GO" id="GO:0040029">
    <property type="term" value="P:epigenetic regulation of gene expression"/>
    <property type="evidence" value="ECO:0007669"/>
    <property type="project" value="TreeGrafter"/>
</dbReference>
<dbReference type="CDD" id="cd09993">
    <property type="entry name" value="HDAC_classIV"/>
    <property type="match status" value="1"/>
</dbReference>
<dbReference type="PANTHER" id="PTHR10625:SF19">
    <property type="entry name" value="HISTONE DEACETYLASE 12"/>
    <property type="match status" value="1"/>
</dbReference>
<evidence type="ECO:0000313" key="3">
    <source>
        <dbReference type="EMBL" id="CAD9238780.1"/>
    </source>
</evidence>
<dbReference type="Pfam" id="PF00850">
    <property type="entry name" value="Hist_deacetyl"/>
    <property type="match status" value="1"/>
</dbReference>
<dbReference type="InterPro" id="IPR044150">
    <property type="entry name" value="HDAC_classIV"/>
</dbReference>
<dbReference type="InterPro" id="IPR023696">
    <property type="entry name" value="Ureohydrolase_dom_sf"/>
</dbReference>
<keyword evidence="1" id="KW-0378">Hydrolase</keyword>
<evidence type="ECO:0000256" key="1">
    <source>
        <dbReference type="ARBA" id="ARBA00022801"/>
    </source>
</evidence>
<dbReference type="GO" id="GO:0004407">
    <property type="term" value="F:histone deacetylase activity"/>
    <property type="evidence" value="ECO:0007669"/>
    <property type="project" value="InterPro"/>
</dbReference>
<organism evidence="3">
    <name type="scientific">Erythrolobus australicus</name>
    <dbReference type="NCBI Taxonomy" id="1077150"/>
    <lineage>
        <taxon>Eukaryota</taxon>
        <taxon>Rhodophyta</taxon>
        <taxon>Bangiophyceae</taxon>
        <taxon>Porphyridiales</taxon>
        <taxon>Porphyridiaceae</taxon>
        <taxon>Erythrolobus</taxon>
    </lineage>
</organism>
<evidence type="ECO:0000259" key="2">
    <source>
        <dbReference type="Pfam" id="PF00850"/>
    </source>
</evidence>